<keyword evidence="2" id="KW-1185">Reference proteome</keyword>
<proteinExistence type="predicted"/>
<dbReference type="RefSeq" id="WP_379142648.1">
    <property type="nucleotide sequence ID" value="NZ_JBHUEN010000031.1"/>
</dbReference>
<accession>A0ABW4R7F0</accession>
<organism evidence="1 2">
    <name type="scientific">Paracoccus pacificus</name>
    <dbReference type="NCBI Taxonomy" id="1463598"/>
    <lineage>
        <taxon>Bacteria</taxon>
        <taxon>Pseudomonadati</taxon>
        <taxon>Pseudomonadota</taxon>
        <taxon>Alphaproteobacteria</taxon>
        <taxon>Rhodobacterales</taxon>
        <taxon>Paracoccaceae</taxon>
        <taxon>Paracoccus</taxon>
    </lineage>
</organism>
<evidence type="ECO:0000313" key="2">
    <source>
        <dbReference type="Proteomes" id="UP001597213"/>
    </source>
</evidence>
<reference evidence="2" key="1">
    <citation type="journal article" date="2019" name="Int. J. Syst. Evol. Microbiol.">
        <title>The Global Catalogue of Microorganisms (GCM) 10K type strain sequencing project: providing services to taxonomists for standard genome sequencing and annotation.</title>
        <authorList>
            <consortium name="The Broad Institute Genomics Platform"/>
            <consortium name="The Broad Institute Genome Sequencing Center for Infectious Disease"/>
            <person name="Wu L."/>
            <person name="Ma J."/>
        </authorList>
    </citation>
    <scope>NUCLEOTIDE SEQUENCE [LARGE SCALE GENOMIC DNA]</scope>
    <source>
        <strain evidence="2">CCUG 56029</strain>
    </source>
</reference>
<comment type="caution">
    <text evidence="1">The sequence shown here is derived from an EMBL/GenBank/DDBJ whole genome shotgun (WGS) entry which is preliminary data.</text>
</comment>
<dbReference type="EMBL" id="JBHUEN010000031">
    <property type="protein sequence ID" value="MFD1882201.1"/>
    <property type="molecule type" value="Genomic_DNA"/>
</dbReference>
<name>A0ABW4R7F0_9RHOB</name>
<gene>
    <name evidence="1" type="ORF">ACFSCT_10805</name>
</gene>
<protein>
    <submittedName>
        <fullName evidence="1">Uncharacterized protein</fullName>
    </submittedName>
</protein>
<dbReference type="Proteomes" id="UP001597213">
    <property type="component" value="Unassembled WGS sequence"/>
</dbReference>
<sequence length="166" mass="17181">MIALTFVLGLTACAESGPGVLFPNAAPDGPEALLLARTPGGAWADPAPLATLQASGSASCASTDKGTACVLRAAGTNGNQSLATARDGRCVANWGGGTNGTGVATVALHRNAFPTTRDPRRETLFYPLNSGRPLDATPRMADAAAFTRFCDQLLQPDRVMTQVHEW</sequence>
<evidence type="ECO:0000313" key="1">
    <source>
        <dbReference type="EMBL" id="MFD1882201.1"/>
    </source>
</evidence>